<evidence type="ECO:0000313" key="3">
    <source>
        <dbReference type="Proteomes" id="UP000188354"/>
    </source>
</evidence>
<dbReference type="EMBL" id="CM007365">
    <property type="protein sequence ID" value="OIW12307.1"/>
    <property type="molecule type" value="Genomic_DNA"/>
</dbReference>
<dbReference type="Proteomes" id="UP000188354">
    <property type="component" value="Chromosome LG05"/>
</dbReference>
<dbReference type="PANTHER" id="PTHR36392:SF1">
    <property type="entry name" value="TRANSMEMBRANE PROTEIN"/>
    <property type="match status" value="1"/>
</dbReference>
<evidence type="ECO:0000256" key="1">
    <source>
        <dbReference type="SAM" id="Phobius"/>
    </source>
</evidence>
<accession>A0A4P1RJI7</accession>
<keyword evidence="1" id="KW-1133">Transmembrane helix</keyword>
<sequence>MSQSIYPYSHVGLDLYKERNMPHRTRPMPALLLFTGLNAVLCVTITPVYDYVCFHPYWERRRERRRREREAAVVNSSS</sequence>
<dbReference type="Gramene" id="OIW12307">
    <property type="protein sequence ID" value="OIW12307"/>
    <property type="gene ID" value="TanjilG_06096"/>
</dbReference>
<keyword evidence="1" id="KW-0472">Membrane</keyword>
<dbReference type="PANTHER" id="PTHR36392">
    <property type="entry name" value="TRANSMEMBRANE PROTEIN"/>
    <property type="match status" value="1"/>
</dbReference>
<reference evidence="2 3" key="1">
    <citation type="journal article" date="2017" name="Plant Biotechnol. J.">
        <title>A comprehensive draft genome sequence for lupin (Lupinus angustifolius), an emerging health food: insights into plant-microbe interactions and legume evolution.</title>
        <authorList>
            <person name="Hane J.K."/>
            <person name="Ming Y."/>
            <person name="Kamphuis L.G."/>
            <person name="Nelson M.N."/>
            <person name="Garg G."/>
            <person name="Atkins C.A."/>
            <person name="Bayer P.E."/>
            <person name="Bravo A."/>
            <person name="Bringans S."/>
            <person name="Cannon S."/>
            <person name="Edwards D."/>
            <person name="Foley R."/>
            <person name="Gao L.L."/>
            <person name="Harrison M.J."/>
            <person name="Huang W."/>
            <person name="Hurgobin B."/>
            <person name="Li S."/>
            <person name="Liu C.W."/>
            <person name="McGrath A."/>
            <person name="Morahan G."/>
            <person name="Murray J."/>
            <person name="Weller J."/>
            <person name="Jian J."/>
            <person name="Singh K.B."/>
        </authorList>
    </citation>
    <scope>NUCLEOTIDE SEQUENCE [LARGE SCALE GENOMIC DNA]</scope>
    <source>
        <strain evidence="3">cv. Tanjil</strain>
        <tissue evidence="2">Whole plant</tissue>
    </source>
</reference>
<proteinExistence type="predicted"/>
<protein>
    <submittedName>
        <fullName evidence="2">Uncharacterized protein</fullName>
    </submittedName>
</protein>
<evidence type="ECO:0000313" key="2">
    <source>
        <dbReference type="EMBL" id="OIW12307.1"/>
    </source>
</evidence>
<keyword evidence="3" id="KW-1185">Reference proteome</keyword>
<name>A0A4P1RJI7_LUPAN</name>
<organism evidence="2 3">
    <name type="scientific">Lupinus angustifolius</name>
    <name type="common">Narrow-leaved blue lupine</name>
    <dbReference type="NCBI Taxonomy" id="3871"/>
    <lineage>
        <taxon>Eukaryota</taxon>
        <taxon>Viridiplantae</taxon>
        <taxon>Streptophyta</taxon>
        <taxon>Embryophyta</taxon>
        <taxon>Tracheophyta</taxon>
        <taxon>Spermatophyta</taxon>
        <taxon>Magnoliopsida</taxon>
        <taxon>eudicotyledons</taxon>
        <taxon>Gunneridae</taxon>
        <taxon>Pentapetalae</taxon>
        <taxon>rosids</taxon>
        <taxon>fabids</taxon>
        <taxon>Fabales</taxon>
        <taxon>Fabaceae</taxon>
        <taxon>Papilionoideae</taxon>
        <taxon>50 kb inversion clade</taxon>
        <taxon>genistoids sensu lato</taxon>
        <taxon>core genistoids</taxon>
        <taxon>Genisteae</taxon>
        <taxon>Lupinus</taxon>
    </lineage>
</organism>
<dbReference type="AlphaFoldDB" id="A0A4P1RJI7"/>
<keyword evidence="1" id="KW-0812">Transmembrane</keyword>
<feature type="transmembrane region" description="Helical" evidence="1">
    <location>
        <begin position="30"/>
        <end position="58"/>
    </location>
</feature>
<gene>
    <name evidence="2" type="ORF">TanjilG_06096</name>
</gene>